<reference evidence="1 2" key="1">
    <citation type="journal article" date="2013" name="J. Microbiol.">
        <title>Lysinibacillus chungkukjangi sp. nov., isolated from Chungkukjang, Korean fermented soybean food.</title>
        <authorList>
            <person name="Kim S.J."/>
            <person name="Jang Y.H."/>
            <person name="Hamada M."/>
            <person name="Ahn J.H."/>
            <person name="Weon H.Y."/>
            <person name="Suzuki K."/>
            <person name="Whang K.S."/>
            <person name="Kwon S.W."/>
        </authorList>
    </citation>
    <scope>NUCLEOTIDE SEQUENCE [LARGE SCALE GENOMIC DNA]</scope>
    <source>
        <strain evidence="1 2">MCCC 1A12701</strain>
    </source>
</reference>
<dbReference type="AlphaFoldDB" id="A0A3N9UJH3"/>
<organism evidence="1 2">
    <name type="scientific">Lysinibacillus composti</name>
    <dbReference type="NCBI Taxonomy" id="720633"/>
    <lineage>
        <taxon>Bacteria</taxon>
        <taxon>Bacillati</taxon>
        <taxon>Bacillota</taxon>
        <taxon>Bacilli</taxon>
        <taxon>Bacillales</taxon>
        <taxon>Bacillaceae</taxon>
        <taxon>Lysinibacillus</taxon>
    </lineage>
</organism>
<evidence type="ECO:0000313" key="2">
    <source>
        <dbReference type="Proteomes" id="UP000274033"/>
    </source>
</evidence>
<proteinExistence type="predicted"/>
<accession>A0A3N9UJH3</accession>
<gene>
    <name evidence="1" type="ORF">EBB45_01060</name>
</gene>
<dbReference type="RefSeq" id="WP_124761739.1">
    <property type="nucleotide sequence ID" value="NZ_JAFBDY010000001.1"/>
</dbReference>
<protein>
    <submittedName>
        <fullName evidence="1">Uncharacterized protein</fullName>
    </submittedName>
</protein>
<keyword evidence="2" id="KW-1185">Reference proteome</keyword>
<comment type="caution">
    <text evidence="1">The sequence shown here is derived from an EMBL/GenBank/DDBJ whole genome shotgun (WGS) entry which is preliminary data.</text>
</comment>
<sequence>MITVTKPSDIAMYLLFDITKLKRGCYIVLRLNERNQIIEKVIFDNLEDIPKDMFGVLVMYHSEAYPSEDQIKLAAIFENMKDFIVMGDENFTSFLEKRLISHFRKNKA</sequence>
<name>A0A3N9UJH3_9BACI</name>
<dbReference type="EMBL" id="RRCT01000001">
    <property type="protein sequence ID" value="RQW76169.1"/>
    <property type="molecule type" value="Genomic_DNA"/>
</dbReference>
<dbReference type="Proteomes" id="UP000274033">
    <property type="component" value="Unassembled WGS sequence"/>
</dbReference>
<evidence type="ECO:0000313" key="1">
    <source>
        <dbReference type="EMBL" id="RQW76169.1"/>
    </source>
</evidence>